<evidence type="ECO:0000313" key="4">
    <source>
        <dbReference type="EMBL" id="EDO32044.1"/>
    </source>
</evidence>
<dbReference type="InterPro" id="IPR036388">
    <property type="entry name" value="WH-like_DNA-bd_sf"/>
</dbReference>
<feature type="compositionally biased region" description="Low complexity" evidence="3">
    <location>
        <begin position="47"/>
        <end position="61"/>
    </location>
</feature>
<keyword evidence="2" id="KW-0804">Transcription</keyword>
<evidence type="ECO:0000256" key="1">
    <source>
        <dbReference type="ARBA" id="ARBA00023015"/>
    </source>
</evidence>
<gene>
    <name evidence="4" type="ORF">NEMVEDRAFT_v1g218419</name>
</gene>
<reference evidence="4 5" key="1">
    <citation type="journal article" date="2007" name="Science">
        <title>Sea anemone genome reveals ancestral eumetazoan gene repertoire and genomic organization.</title>
        <authorList>
            <person name="Putnam N.H."/>
            <person name="Srivastava M."/>
            <person name="Hellsten U."/>
            <person name="Dirks B."/>
            <person name="Chapman J."/>
            <person name="Salamov A."/>
            <person name="Terry A."/>
            <person name="Shapiro H."/>
            <person name="Lindquist E."/>
            <person name="Kapitonov V.V."/>
            <person name="Jurka J."/>
            <person name="Genikhovich G."/>
            <person name="Grigoriev I.V."/>
            <person name="Lucas S.M."/>
            <person name="Steele R.E."/>
            <person name="Finnerty J.R."/>
            <person name="Technau U."/>
            <person name="Martindale M.Q."/>
            <person name="Rokhsar D.S."/>
        </authorList>
    </citation>
    <scope>NUCLEOTIDE SEQUENCE [LARGE SCALE GENOMIC DNA]</scope>
    <source>
        <strain evidence="5">CH2 X CH6</strain>
    </source>
</reference>
<dbReference type="EMBL" id="DS469853">
    <property type="protein sequence ID" value="EDO32044.1"/>
    <property type="molecule type" value="Genomic_DNA"/>
</dbReference>
<protein>
    <submittedName>
        <fullName evidence="4">Uncharacterized protein</fullName>
    </submittedName>
</protein>
<feature type="region of interest" description="Disordered" evidence="3">
    <location>
        <begin position="1"/>
        <end position="61"/>
    </location>
</feature>
<feature type="non-terminal residue" evidence="4">
    <location>
        <position position="1"/>
    </location>
</feature>
<organism evidence="4 5">
    <name type="scientific">Nematostella vectensis</name>
    <name type="common">Starlet sea anemone</name>
    <dbReference type="NCBI Taxonomy" id="45351"/>
    <lineage>
        <taxon>Eukaryota</taxon>
        <taxon>Metazoa</taxon>
        <taxon>Cnidaria</taxon>
        <taxon>Anthozoa</taxon>
        <taxon>Hexacorallia</taxon>
        <taxon>Actiniaria</taxon>
        <taxon>Edwardsiidae</taxon>
        <taxon>Nematostella</taxon>
    </lineage>
</organism>
<feature type="region of interest" description="Disordered" evidence="3">
    <location>
        <begin position="84"/>
        <end position="126"/>
    </location>
</feature>
<dbReference type="PANTHER" id="PTHR45767">
    <property type="entry name" value="FORKHEAD BOX PROTEIN O"/>
    <property type="match status" value="1"/>
</dbReference>
<dbReference type="HOGENOM" id="CLU_992373_0_0_1"/>
<dbReference type="InParanoid" id="A7SW59"/>
<sequence>NAIENEDKDGKREENGESSSIVSIKVEYPDGNDNWNITNVPDQDFLSSHQGSSSSLIENSSSQIKLEGEVLSVSQSSSTFEGYHRDQILDLSDNSGRTTPEKSDELDREDSSPGLRDVSPRRRHSPINRRAWGDKSYFDLIAEAIEPSPCKAMTIKDIYRWFSDNIPELIERGDYQLEGRSPHFTEGEKTWRAAEKALKAAQFSLDATNVRIHDLHMIASCLDDSTLSSLAVQLEGLVGNSMRMRYPDCMNSLHAYSIGHGPSQALDLAQGSRLPTQTHHI</sequence>
<dbReference type="PANTHER" id="PTHR45767:SF9">
    <property type="entry name" value="FORK-HEAD DOMAIN-CONTAINING PROTEIN"/>
    <property type="match status" value="1"/>
</dbReference>
<dbReference type="eggNOG" id="ENOG502S9PJ">
    <property type="taxonomic scope" value="Eukaryota"/>
</dbReference>
<dbReference type="InterPro" id="IPR036390">
    <property type="entry name" value="WH_DNA-bd_sf"/>
</dbReference>
<dbReference type="AlphaFoldDB" id="A7SW59"/>
<proteinExistence type="predicted"/>
<dbReference type="SUPFAM" id="SSF46785">
    <property type="entry name" value="Winged helix' DNA-binding domain"/>
    <property type="match status" value="1"/>
</dbReference>
<keyword evidence="1" id="KW-0805">Transcription regulation</keyword>
<feature type="compositionally biased region" description="Basic and acidic residues" evidence="3">
    <location>
        <begin position="99"/>
        <end position="111"/>
    </location>
</feature>
<name>A7SW59_NEMVE</name>
<dbReference type="Proteomes" id="UP000001593">
    <property type="component" value="Unassembled WGS sequence"/>
</dbReference>
<dbReference type="Gene3D" id="1.20.120.330">
    <property type="entry name" value="Nucleotidyltransferases domain 2"/>
    <property type="match status" value="1"/>
</dbReference>
<dbReference type="STRING" id="45351.A7SW59"/>
<dbReference type="Gene3D" id="1.10.10.10">
    <property type="entry name" value="Winged helix-like DNA-binding domain superfamily/Winged helix DNA-binding domain"/>
    <property type="match status" value="1"/>
</dbReference>
<evidence type="ECO:0000256" key="2">
    <source>
        <dbReference type="ARBA" id="ARBA00023163"/>
    </source>
</evidence>
<evidence type="ECO:0000256" key="3">
    <source>
        <dbReference type="SAM" id="MobiDB-lite"/>
    </source>
</evidence>
<accession>A7SW59</accession>
<evidence type="ECO:0000313" key="5">
    <source>
        <dbReference type="Proteomes" id="UP000001593"/>
    </source>
</evidence>
<keyword evidence="5" id="KW-1185">Reference proteome</keyword>